<dbReference type="EMBL" id="ML991788">
    <property type="protein sequence ID" value="KAF2235919.1"/>
    <property type="molecule type" value="Genomic_DNA"/>
</dbReference>
<dbReference type="AlphaFoldDB" id="A0A6A6HDL5"/>
<gene>
    <name evidence="2" type="ORF">EV356DRAFT_565955</name>
</gene>
<evidence type="ECO:0000313" key="2">
    <source>
        <dbReference type="EMBL" id="KAF2235919.1"/>
    </source>
</evidence>
<sequence length="298" mass="34126">MPIYHELEEGTTGVGPGATVERDDAVRERITNVNAGETDLYARHQRGCMDELDTGEEHEAAGEHFEADEEIDSATAEPTEPSPRSYSATGDILDLKKLKQDDMNQELRAATTQEQTHHLRPIFPLPKRRRYPERTPKGYDDDSYRREGTPSFRPFKMPPAETNTVPDPEERSSKEIQRLRVLQINLKNDIQNHLLREDKVDSAKAQLNLHTGEEELYRERETIIRETRQRSQNKENGYSAVQGVSSDKGLFQRANGKRHLLRRIGDMRCSKSQLCVWQIHQDSFSIVLRICSEITSGS</sequence>
<feature type="compositionally biased region" description="Basic and acidic residues" evidence="1">
    <location>
        <begin position="55"/>
        <end position="65"/>
    </location>
</feature>
<feature type="compositionally biased region" description="Basic and acidic residues" evidence="1">
    <location>
        <begin position="132"/>
        <end position="148"/>
    </location>
</feature>
<evidence type="ECO:0000256" key="1">
    <source>
        <dbReference type="SAM" id="MobiDB-lite"/>
    </source>
</evidence>
<evidence type="ECO:0000313" key="3">
    <source>
        <dbReference type="Proteomes" id="UP000800092"/>
    </source>
</evidence>
<organism evidence="2 3">
    <name type="scientific">Viridothelium virens</name>
    <name type="common">Speckled blister lichen</name>
    <name type="synonym">Trypethelium virens</name>
    <dbReference type="NCBI Taxonomy" id="1048519"/>
    <lineage>
        <taxon>Eukaryota</taxon>
        <taxon>Fungi</taxon>
        <taxon>Dikarya</taxon>
        <taxon>Ascomycota</taxon>
        <taxon>Pezizomycotina</taxon>
        <taxon>Dothideomycetes</taxon>
        <taxon>Dothideomycetes incertae sedis</taxon>
        <taxon>Trypetheliales</taxon>
        <taxon>Trypetheliaceae</taxon>
        <taxon>Viridothelium</taxon>
    </lineage>
</organism>
<name>A0A6A6HDL5_VIRVR</name>
<proteinExistence type="predicted"/>
<feature type="region of interest" description="Disordered" evidence="1">
    <location>
        <begin position="109"/>
        <end position="174"/>
    </location>
</feature>
<reference evidence="2" key="1">
    <citation type="journal article" date="2020" name="Stud. Mycol.">
        <title>101 Dothideomycetes genomes: a test case for predicting lifestyles and emergence of pathogens.</title>
        <authorList>
            <person name="Haridas S."/>
            <person name="Albert R."/>
            <person name="Binder M."/>
            <person name="Bloem J."/>
            <person name="Labutti K."/>
            <person name="Salamov A."/>
            <person name="Andreopoulos B."/>
            <person name="Baker S."/>
            <person name="Barry K."/>
            <person name="Bills G."/>
            <person name="Bluhm B."/>
            <person name="Cannon C."/>
            <person name="Castanera R."/>
            <person name="Culley D."/>
            <person name="Daum C."/>
            <person name="Ezra D."/>
            <person name="Gonzalez J."/>
            <person name="Henrissat B."/>
            <person name="Kuo A."/>
            <person name="Liang C."/>
            <person name="Lipzen A."/>
            <person name="Lutzoni F."/>
            <person name="Magnuson J."/>
            <person name="Mondo S."/>
            <person name="Nolan M."/>
            <person name="Ohm R."/>
            <person name="Pangilinan J."/>
            <person name="Park H.-J."/>
            <person name="Ramirez L."/>
            <person name="Alfaro M."/>
            <person name="Sun H."/>
            <person name="Tritt A."/>
            <person name="Yoshinaga Y."/>
            <person name="Zwiers L.-H."/>
            <person name="Turgeon B."/>
            <person name="Goodwin S."/>
            <person name="Spatafora J."/>
            <person name="Crous P."/>
            <person name="Grigoriev I."/>
        </authorList>
    </citation>
    <scope>NUCLEOTIDE SEQUENCE</scope>
    <source>
        <strain evidence="2">Tuck. ex Michener</strain>
    </source>
</reference>
<protein>
    <submittedName>
        <fullName evidence="2">Uncharacterized protein</fullName>
    </submittedName>
</protein>
<feature type="region of interest" description="Disordered" evidence="1">
    <location>
        <begin position="55"/>
        <end position="90"/>
    </location>
</feature>
<dbReference type="Proteomes" id="UP000800092">
    <property type="component" value="Unassembled WGS sequence"/>
</dbReference>
<keyword evidence="3" id="KW-1185">Reference proteome</keyword>
<accession>A0A6A6HDL5</accession>